<evidence type="ECO:0000313" key="3">
    <source>
        <dbReference type="EMBL" id="AUO19284.1"/>
    </source>
</evidence>
<dbReference type="EMBL" id="CP020991">
    <property type="protein sequence ID" value="AUO19284.1"/>
    <property type="molecule type" value="Genomic_DNA"/>
</dbReference>
<accession>A0A2K9P1Y7</accession>
<dbReference type="InterPro" id="IPR010982">
    <property type="entry name" value="Lambda_DNA-bd_dom_sf"/>
</dbReference>
<dbReference type="Gene3D" id="1.10.260.40">
    <property type="entry name" value="lambda repressor-like DNA-binding domains"/>
    <property type="match status" value="1"/>
</dbReference>
<dbReference type="AlphaFoldDB" id="A0A2K9P1Y7"/>
<protein>
    <submittedName>
        <fullName evidence="3">HTH-type transcriptional regulator Xre</fullName>
    </submittedName>
</protein>
<dbReference type="SUPFAM" id="SSF47413">
    <property type="entry name" value="lambda repressor-like DNA-binding domains"/>
    <property type="match status" value="1"/>
</dbReference>
<evidence type="ECO:0000259" key="2">
    <source>
        <dbReference type="PROSITE" id="PS50943"/>
    </source>
</evidence>
<dbReference type="PANTHER" id="PTHR46558">
    <property type="entry name" value="TRACRIPTIONAL REGULATORY PROTEIN-RELATED-RELATED"/>
    <property type="match status" value="1"/>
</dbReference>
<dbReference type="Proteomes" id="UP000235589">
    <property type="component" value="Chromosome"/>
</dbReference>
<proteinExistence type="predicted"/>
<dbReference type="RefSeq" id="WP_102365501.1">
    <property type="nucleotide sequence ID" value="NZ_CP020991.1"/>
</dbReference>
<reference evidence="3 4" key="1">
    <citation type="submission" date="2017-04" db="EMBL/GenBank/DDBJ databases">
        <title>Monoglobus pectinilyticus 14 draft genome.</title>
        <authorList>
            <person name="Kim C."/>
            <person name="Rosendale D.I."/>
            <person name="Kelly W.J."/>
            <person name="Tannock G.W."/>
            <person name="Patchett M.L."/>
            <person name="Jordens J.Z."/>
        </authorList>
    </citation>
    <scope>NUCLEOTIDE SEQUENCE [LARGE SCALE GENOMIC DNA]</scope>
    <source>
        <strain evidence="3 4">14</strain>
    </source>
</reference>
<feature type="domain" description="HTH cro/C1-type" evidence="2">
    <location>
        <begin position="6"/>
        <end position="60"/>
    </location>
</feature>
<dbReference type="GeneID" id="98062531"/>
<keyword evidence="4" id="KW-1185">Reference proteome</keyword>
<dbReference type="SMART" id="SM00530">
    <property type="entry name" value="HTH_XRE"/>
    <property type="match status" value="1"/>
</dbReference>
<gene>
    <name evidence="3" type="ORF">B9O19_01121</name>
</gene>
<evidence type="ECO:0000313" key="4">
    <source>
        <dbReference type="Proteomes" id="UP000235589"/>
    </source>
</evidence>
<dbReference type="KEGG" id="mpec:B9O19_01121"/>
<dbReference type="InterPro" id="IPR001387">
    <property type="entry name" value="Cro/C1-type_HTH"/>
</dbReference>
<dbReference type="Pfam" id="PF01381">
    <property type="entry name" value="HTH_3"/>
    <property type="match status" value="1"/>
</dbReference>
<keyword evidence="1" id="KW-0238">DNA-binding</keyword>
<evidence type="ECO:0000256" key="1">
    <source>
        <dbReference type="ARBA" id="ARBA00023125"/>
    </source>
</evidence>
<dbReference type="PANTHER" id="PTHR46558:SF11">
    <property type="entry name" value="HTH-TYPE TRANSCRIPTIONAL REGULATOR XRE"/>
    <property type="match status" value="1"/>
</dbReference>
<dbReference type="CDD" id="cd00093">
    <property type="entry name" value="HTH_XRE"/>
    <property type="match status" value="1"/>
</dbReference>
<sequence length="73" mass="8401">MMKTRLKDLRISAGLTQKEVANAFGLKTVTYSRYENGVHKIPVKVILNIADFYDTSVDYILYRTDDSKPYPIN</sequence>
<dbReference type="PROSITE" id="PS50943">
    <property type="entry name" value="HTH_CROC1"/>
    <property type="match status" value="1"/>
</dbReference>
<name>A0A2K9P1Y7_9FIRM</name>
<dbReference type="OrthoDB" id="2064916at2"/>
<dbReference type="GO" id="GO:0003677">
    <property type="term" value="F:DNA binding"/>
    <property type="evidence" value="ECO:0007669"/>
    <property type="project" value="UniProtKB-KW"/>
</dbReference>
<organism evidence="3 4">
    <name type="scientific">Monoglobus pectinilyticus</name>
    <dbReference type="NCBI Taxonomy" id="1981510"/>
    <lineage>
        <taxon>Bacteria</taxon>
        <taxon>Bacillati</taxon>
        <taxon>Bacillota</taxon>
        <taxon>Clostridia</taxon>
        <taxon>Monoglobales</taxon>
        <taxon>Monoglobaceae</taxon>
        <taxon>Monoglobus</taxon>
    </lineage>
</organism>